<proteinExistence type="inferred from homology"/>
<organism evidence="2 3">
    <name type="scientific">Actinacidiphila oryziradicis</name>
    <dbReference type="NCBI Taxonomy" id="2571141"/>
    <lineage>
        <taxon>Bacteria</taxon>
        <taxon>Bacillati</taxon>
        <taxon>Actinomycetota</taxon>
        <taxon>Actinomycetes</taxon>
        <taxon>Kitasatosporales</taxon>
        <taxon>Streptomycetaceae</taxon>
        <taxon>Actinacidiphila</taxon>
    </lineage>
</organism>
<keyword evidence="3" id="KW-1185">Reference proteome</keyword>
<reference evidence="2 3" key="1">
    <citation type="submission" date="2019-04" db="EMBL/GenBank/DDBJ databases">
        <title>Streptomyces oryziradicis sp. nov., a novel actinomycete isolated from rhizosphere soil of rice (Oryza sativa L.).</title>
        <authorList>
            <person name="Li C."/>
        </authorList>
    </citation>
    <scope>NUCLEOTIDE SEQUENCE [LARGE SCALE GENOMIC DNA]</scope>
    <source>
        <strain evidence="2 3">NEAU-C40</strain>
    </source>
</reference>
<dbReference type="SUPFAM" id="SSF143120">
    <property type="entry name" value="YefM-like"/>
    <property type="match status" value="1"/>
</dbReference>
<evidence type="ECO:0000313" key="2">
    <source>
        <dbReference type="EMBL" id="TJZ99310.1"/>
    </source>
</evidence>
<accession>A0A4U0RWW9</accession>
<dbReference type="Proteomes" id="UP000305778">
    <property type="component" value="Unassembled WGS sequence"/>
</dbReference>
<dbReference type="AlphaFoldDB" id="A0A4U0RWW9"/>
<protein>
    <submittedName>
        <fullName evidence="2">Prevent-host-death protein</fullName>
    </submittedName>
</protein>
<comment type="similarity">
    <text evidence="1">Belongs to the phD/YefM antitoxin family.</text>
</comment>
<gene>
    <name evidence="2" type="ORF">FCI23_46340</name>
</gene>
<evidence type="ECO:0000313" key="3">
    <source>
        <dbReference type="Proteomes" id="UP000305778"/>
    </source>
</evidence>
<sequence length="92" mass="10474">MDSMTAQPEITQRDLRTRSKEIMDAVQGGQAFTVTRDGHRIGELIPLRRRRHFVPRSEFAVMSRTAPDLSLDAFRADQDITAEQGLDDPYGR</sequence>
<comment type="caution">
    <text evidence="2">The sequence shown here is derived from an EMBL/GenBank/DDBJ whole genome shotgun (WGS) entry which is preliminary data.</text>
</comment>
<dbReference type="EMBL" id="SUMC01000111">
    <property type="protein sequence ID" value="TJZ99310.1"/>
    <property type="molecule type" value="Genomic_DNA"/>
</dbReference>
<dbReference type="OrthoDB" id="33091at2"/>
<dbReference type="InterPro" id="IPR036165">
    <property type="entry name" value="YefM-like_sf"/>
</dbReference>
<name>A0A4U0RWW9_9ACTN</name>
<evidence type="ECO:0000256" key="1">
    <source>
        <dbReference type="ARBA" id="ARBA00009981"/>
    </source>
</evidence>